<accession>A0A3M7RY38</accession>
<gene>
    <name evidence="1" type="ORF">BpHYR1_024803</name>
</gene>
<keyword evidence="2" id="KW-1185">Reference proteome</keyword>
<protein>
    <submittedName>
        <fullName evidence="1">Uncharacterized protein</fullName>
    </submittedName>
</protein>
<comment type="caution">
    <text evidence="1">The sequence shown here is derived from an EMBL/GenBank/DDBJ whole genome shotgun (WGS) entry which is preliminary data.</text>
</comment>
<dbReference type="Proteomes" id="UP000276133">
    <property type="component" value="Unassembled WGS sequence"/>
</dbReference>
<dbReference type="EMBL" id="REGN01002387">
    <property type="protein sequence ID" value="RNA28484.1"/>
    <property type="molecule type" value="Genomic_DNA"/>
</dbReference>
<dbReference type="AlphaFoldDB" id="A0A3M7RY38"/>
<organism evidence="1 2">
    <name type="scientific">Brachionus plicatilis</name>
    <name type="common">Marine rotifer</name>
    <name type="synonym">Brachionus muelleri</name>
    <dbReference type="NCBI Taxonomy" id="10195"/>
    <lineage>
        <taxon>Eukaryota</taxon>
        <taxon>Metazoa</taxon>
        <taxon>Spiralia</taxon>
        <taxon>Gnathifera</taxon>
        <taxon>Rotifera</taxon>
        <taxon>Eurotatoria</taxon>
        <taxon>Monogononta</taxon>
        <taxon>Pseudotrocha</taxon>
        <taxon>Ploima</taxon>
        <taxon>Brachionidae</taxon>
        <taxon>Brachionus</taxon>
    </lineage>
</organism>
<proteinExistence type="predicted"/>
<reference evidence="1 2" key="1">
    <citation type="journal article" date="2018" name="Sci. Rep.">
        <title>Genomic signatures of local adaptation to the degree of environmental predictability in rotifers.</title>
        <authorList>
            <person name="Franch-Gras L."/>
            <person name="Hahn C."/>
            <person name="Garcia-Roger E.M."/>
            <person name="Carmona M.J."/>
            <person name="Serra M."/>
            <person name="Gomez A."/>
        </authorList>
    </citation>
    <scope>NUCLEOTIDE SEQUENCE [LARGE SCALE GENOMIC DNA]</scope>
    <source>
        <strain evidence="1">HYR1</strain>
    </source>
</reference>
<sequence length="357" mass="40065">MSVSSHHCCELAKHRNRAVALVSVQLVAIWFEMWFGQEVVFNNLLLSPRVNQRINGSTAYHDFCLRPLASVVRHREDEAVVRRGLLHLLRLLCWPVLPQLRHFWSSAGQLWPTCGYSCPKAKHFFPCSLLFSFCDAACCALEFCAFGRSCQPRVVPCAPNFACLPWFCTAAIGSFLISGSVLPTHSMDRARTVTASSACAFSWISFRVFPAFSRMCWRSFADAHPRMICRLISVSELFRIRILRTRRSDALQSRLDFLRRADESLAFSSRVEYTSRAAAPITYTNKAFCAACVTPDVKTNVSNSLHRAGHLVPAVCLHSSSSRNGAGGGRLRTKSIVNPRRQMDGRCIDSFCKMLSD</sequence>
<name>A0A3M7RY38_BRAPC</name>
<evidence type="ECO:0000313" key="1">
    <source>
        <dbReference type="EMBL" id="RNA28484.1"/>
    </source>
</evidence>
<evidence type="ECO:0000313" key="2">
    <source>
        <dbReference type="Proteomes" id="UP000276133"/>
    </source>
</evidence>